<feature type="non-terminal residue" evidence="2">
    <location>
        <position position="1"/>
    </location>
</feature>
<organism evidence="2 3">
    <name type="scientific">Caenorhabditis auriculariae</name>
    <dbReference type="NCBI Taxonomy" id="2777116"/>
    <lineage>
        <taxon>Eukaryota</taxon>
        <taxon>Metazoa</taxon>
        <taxon>Ecdysozoa</taxon>
        <taxon>Nematoda</taxon>
        <taxon>Chromadorea</taxon>
        <taxon>Rhabditida</taxon>
        <taxon>Rhabditina</taxon>
        <taxon>Rhabditomorpha</taxon>
        <taxon>Rhabditoidea</taxon>
        <taxon>Rhabditidae</taxon>
        <taxon>Peloderinae</taxon>
        <taxon>Caenorhabditis</taxon>
    </lineage>
</organism>
<sequence>QTSPRQPALLRALPSAVLPRRLLGSSLVRFFSEIVDPGWGSEASEEDPWTPSLDPHKQ</sequence>
<dbReference type="EMBL" id="CAJGYM010000349">
    <property type="protein sequence ID" value="CAD6200340.1"/>
    <property type="molecule type" value="Genomic_DNA"/>
</dbReference>
<name>A0A8S1HXX2_9PELO</name>
<keyword evidence="3" id="KW-1185">Reference proteome</keyword>
<dbReference type="Proteomes" id="UP000835052">
    <property type="component" value="Unassembled WGS sequence"/>
</dbReference>
<proteinExistence type="predicted"/>
<evidence type="ECO:0000313" key="3">
    <source>
        <dbReference type="Proteomes" id="UP000835052"/>
    </source>
</evidence>
<gene>
    <name evidence="2" type="ORF">CAUJ_LOCUS16236</name>
</gene>
<evidence type="ECO:0000256" key="1">
    <source>
        <dbReference type="SAM" id="MobiDB-lite"/>
    </source>
</evidence>
<protein>
    <submittedName>
        <fullName evidence="2">Uncharacterized protein</fullName>
    </submittedName>
</protein>
<dbReference type="AlphaFoldDB" id="A0A8S1HXX2"/>
<comment type="caution">
    <text evidence="2">The sequence shown here is derived from an EMBL/GenBank/DDBJ whole genome shotgun (WGS) entry which is preliminary data.</text>
</comment>
<accession>A0A8S1HXX2</accession>
<evidence type="ECO:0000313" key="2">
    <source>
        <dbReference type="EMBL" id="CAD6200340.1"/>
    </source>
</evidence>
<reference evidence="2" key="1">
    <citation type="submission" date="2020-10" db="EMBL/GenBank/DDBJ databases">
        <authorList>
            <person name="Kikuchi T."/>
        </authorList>
    </citation>
    <scope>NUCLEOTIDE SEQUENCE</scope>
    <source>
        <strain evidence="2">NKZ352</strain>
    </source>
</reference>
<feature type="region of interest" description="Disordered" evidence="1">
    <location>
        <begin position="38"/>
        <end position="58"/>
    </location>
</feature>